<protein>
    <submittedName>
        <fullName evidence="1">Uncharacterized protein</fullName>
    </submittedName>
</protein>
<gene>
    <name evidence="1" type="ORF">IM725_08560</name>
</gene>
<dbReference type="EMBL" id="JADDOJ010000027">
    <property type="protein sequence ID" value="MBE7940620.1"/>
    <property type="molecule type" value="Genomic_DNA"/>
</dbReference>
<dbReference type="RefSeq" id="WP_193780161.1">
    <property type="nucleotide sequence ID" value="NZ_JADDOJ010000027.1"/>
</dbReference>
<keyword evidence="2" id="KW-1185">Reference proteome</keyword>
<evidence type="ECO:0000313" key="2">
    <source>
        <dbReference type="Proteomes" id="UP000715965"/>
    </source>
</evidence>
<evidence type="ECO:0000313" key="1">
    <source>
        <dbReference type="EMBL" id="MBE7940620.1"/>
    </source>
</evidence>
<proteinExistence type="predicted"/>
<accession>A0ABR9SE41</accession>
<name>A0ABR9SE41_9BURK</name>
<sequence>MQTTKLSTALHFQVVALLERYENHATQLVERWLDPELYRRVSGEIEELVQRAAALPGLAASALALRIAHSELLGALWQDRAGRAGCHPAPATLVQRHGDCVHALRSACVRALQAG</sequence>
<comment type="caution">
    <text evidence="1">The sequence shown here is derived from an EMBL/GenBank/DDBJ whole genome shotgun (WGS) entry which is preliminary data.</text>
</comment>
<reference evidence="1 2" key="1">
    <citation type="submission" date="2020-10" db="EMBL/GenBank/DDBJ databases">
        <title>Draft genome of Ramlibacter aquaticus LMG 30558.</title>
        <authorList>
            <person name="Props R."/>
        </authorList>
    </citation>
    <scope>NUCLEOTIDE SEQUENCE [LARGE SCALE GENOMIC DNA]</scope>
    <source>
        <strain evidence="1 2">LMG 30558</strain>
    </source>
</reference>
<dbReference type="Proteomes" id="UP000715965">
    <property type="component" value="Unassembled WGS sequence"/>
</dbReference>
<organism evidence="1 2">
    <name type="scientific">Ramlibacter aquaticus</name>
    <dbReference type="NCBI Taxonomy" id="2780094"/>
    <lineage>
        <taxon>Bacteria</taxon>
        <taxon>Pseudomonadati</taxon>
        <taxon>Pseudomonadota</taxon>
        <taxon>Betaproteobacteria</taxon>
        <taxon>Burkholderiales</taxon>
        <taxon>Comamonadaceae</taxon>
        <taxon>Ramlibacter</taxon>
    </lineage>
</organism>